<accession>A0A8T4LDD8</accession>
<dbReference type="SUPFAM" id="SSF51905">
    <property type="entry name" value="FAD/NAD(P)-binding domain"/>
    <property type="match status" value="1"/>
</dbReference>
<dbReference type="InterPro" id="IPR023753">
    <property type="entry name" value="FAD/NAD-binding_dom"/>
</dbReference>
<dbReference type="GO" id="GO:0016491">
    <property type="term" value="F:oxidoreductase activity"/>
    <property type="evidence" value="ECO:0007669"/>
    <property type="project" value="UniProtKB-KW"/>
</dbReference>
<evidence type="ECO:0000256" key="1">
    <source>
        <dbReference type="ARBA" id="ARBA00022630"/>
    </source>
</evidence>
<dbReference type="Pfam" id="PF07992">
    <property type="entry name" value="Pyr_redox_2"/>
    <property type="match status" value="1"/>
</dbReference>
<organism evidence="4 5">
    <name type="scientific">Candidatus Iainarchaeum sp</name>
    <dbReference type="NCBI Taxonomy" id="3101447"/>
    <lineage>
        <taxon>Archaea</taxon>
        <taxon>Candidatus Iainarchaeota</taxon>
        <taxon>Candidatus Iainarchaeia</taxon>
        <taxon>Candidatus Iainarchaeales</taxon>
        <taxon>Candidatus Iainarchaeaceae</taxon>
        <taxon>Candidatus Iainarchaeum</taxon>
    </lineage>
</organism>
<dbReference type="Gene3D" id="3.50.50.60">
    <property type="entry name" value="FAD/NAD(P)-binding domain"/>
    <property type="match status" value="2"/>
</dbReference>
<evidence type="ECO:0000259" key="3">
    <source>
        <dbReference type="Pfam" id="PF07992"/>
    </source>
</evidence>
<dbReference type="PRINTS" id="PR00368">
    <property type="entry name" value="FADPNR"/>
</dbReference>
<sequence length="310" mass="33398">MSEPQSFEVLIIGAGPAGLGAALYTARAQLKTLVLGFPFKSAIAKAEKVANYLSYPDMVGGKEFQERSLAHCKKYGAVHLEEEAVNLQPREGGGFLVETDKRQSFAAKAVIIACGKSYKLAGIKDEQRLTGKGVHYCVVCDGFFFKDKRVCVIGHANYAAHEALELLPYTKDLTLFSNGRPWEVSPELLAELKAHQVKMRAEKVLAFEGEKGLETVLFEGNQREKFDGAFVAFGATGATAFANKLGLEMQGTNIQVDAHQQTNLPGVFAAGDCTGADAQAVKSAGDGCSAALSVVRFLRGKTAYIDYKET</sequence>
<evidence type="ECO:0000313" key="5">
    <source>
        <dbReference type="Proteomes" id="UP000678237"/>
    </source>
</evidence>
<comment type="caution">
    <text evidence="4">The sequence shown here is derived from an EMBL/GenBank/DDBJ whole genome shotgun (WGS) entry which is preliminary data.</text>
</comment>
<dbReference type="InterPro" id="IPR050097">
    <property type="entry name" value="Ferredoxin-NADP_redctase_2"/>
</dbReference>
<keyword evidence="1" id="KW-0285">Flavoprotein</keyword>
<proteinExistence type="predicted"/>
<reference evidence="4" key="2">
    <citation type="submission" date="2021-05" db="EMBL/GenBank/DDBJ databases">
        <title>Protein family content uncovers lineage relationships and bacterial pathway maintenance mechanisms in DPANN archaea.</title>
        <authorList>
            <person name="Castelle C.J."/>
            <person name="Meheust R."/>
            <person name="Jaffe A.L."/>
            <person name="Seitz K."/>
            <person name="Gong X."/>
            <person name="Baker B.J."/>
            <person name="Banfield J.F."/>
        </authorList>
    </citation>
    <scope>NUCLEOTIDE SEQUENCE</scope>
    <source>
        <strain evidence="4">RIFCSPLOWO2_01_FULL_58_19</strain>
    </source>
</reference>
<dbReference type="EMBL" id="JAGVWE010000002">
    <property type="protein sequence ID" value="MBS3062670.1"/>
    <property type="molecule type" value="Genomic_DNA"/>
</dbReference>
<gene>
    <name evidence="4" type="ORF">J4203_02250</name>
</gene>
<dbReference type="PRINTS" id="PR00469">
    <property type="entry name" value="PNDRDTASEII"/>
</dbReference>
<name>A0A8T4LDD8_9ARCH</name>
<dbReference type="AlphaFoldDB" id="A0A8T4LDD8"/>
<evidence type="ECO:0000256" key="2">
    <source>
        <dbReference type="ARBA" id="ARBA00023002"/>
    </source>
</evidence>
<dbReference type="PANTHER" id="PTHR48105">
    <property type="entry name" value="THIOREDOXIN REDUCTASE 1-RELATED-RELATED"/>
    <property type="match status" value="1"/>
</dbReference>
<protein>
    <submittedName>
        <fullName evidence="4">NAD(P)/FAD-dependent oxidoreductase</fullName>
    </submittedName>
</protein>
<reference evidence="4" key="1">
    <citation type="submission" date="2021-03" db="EMBL/GenBank/DDBJ databases">
        <authorList>
            <person name="Jaffe A."/>
        </authorList>
    </citation>
    <scope>NUCLEOTIDE SEQUENCE</scope>
    <source>
        <strain evidence="4">RIFCSPLOWO2_01_FULL_58_19</strain>
    </source>
</reference>
<keyword evidence="2" id="KW-0560">Oxidoreductase</keyword>
<dbReference type="InterPro" id="IPR036188">
    <property type="entry name" value="FAD/NAD-bd_sf"/>
</dbReference>
<evidence type="ECO:0000313" key="4">
    <source>
        <dbReference type="EMBL" id="MBS3062670.1"/>
    </source>
</evidence>
<feature type="domain" description="FAD/NAD(P)-binding" evidence="3">
    <location>
        <begin position="8"/>
        <end position="282"/>
    </location>
</feature>
<dbReference type="Proteomes" id="UP000678237">
    <property type="component" value="Unassembled WGS sequence"/>
</dbReference>